<evidence type="ECO:0000256" key="4">
    <source>
        <dbReference type="ARBA" id="ARBA00022692"/>
    </source>
</evidence>
<dbReference type="InterPro" id="IPR001611">
    <property type="entry name" value="Leu-rich_rpt"/>
</dbReference>
<evidence type="ECO:0000259" key="14">
    <source>
        <dbReference type="PROSITE" id="PS50262"/>
    </source>
</evidence>
<feature type="region of interest" description="Disordered" evidence="11">
    <location>
        <begin position="278"/>
        <end position="299"/>
    </location>
</feature>
<dbReference type="InterPro" id="IPR000276">
    <property type="entry name" value="GPCR_Rhodpsn"/>
</dbReference>
<dbReference type="PANTHER" id="PTHR24372">
    <property type="entry name" value="GLYCOPROTEIN HORMONE RECEPTOR"/>
    <property type="match status" value="1"/>
</dbReference>
<name>T2MG24_HYDVU</name>
<keyword evidence="2" id="KW-1003">Cell membrane</keyword>
<keyword evidence="4 12" id="KW-0812">Transmembrane</keyword>
<keyword evidence="7" id="KW-0297">G-protein coupled receptor</keyword>
<feature type="transmembrane region" description="Helical" evidence="12">
    <location>
        <begin position="415"/>
        <end position="438"/>
    </location>
</feature>
<dbReference type="SUPFAM" id="SSF81321">
    <property type="entry name" value="Family A G protein-coupled receptor-like"/>
    <property type="match status" value="1"/>
</dbReference>
<keyword evidence="6 12" id="KW-1133">Transmembrane helix</keyword>
<dbReference type="EMBL" id="HAAD01004976">
    <property type="protein sequence ID" value="CDG71208.1"/>
    <property type="molecule type" value="mRNA"/>
</dbReference>
<proteinExistence type="evidence at transcript level"/>
<feature type="compositionally biased region" description="Basic and acidic residues" evidence="11">
    <location>
        <begin position="765"/>
        <end position="777"/>
    </location>
</feature>
<dbReference type="PRINTS" id="PR00373">
    <property type="entry name" value="GLYCHORMONER"/>
</dbReference>
<gene>
    <name evidence="15" type="primary">FSHR</name>
</gene>
<evidence type="ECO:0000256" key="3">
    <source>
        <dbReference type="ARBA" id="ARBA00022614"/>
    </source>
</evidence>
<evidence type="ECO:0000256" key="12">
    <source>
        <dbReference type="SAM" id="Phobius"/>
    </source>
</evidence>
<dbReference type="PROSITE" id="PS51450">
    <property type="entry name" value="LRR"/>
    <property type="match status" value="1"/>
</dbReference>
<evidence type="ECO:0000256" key="2">
    <source>
        <dbReference type="ARBA" id="ARBA00022475"/>
    </source>
</evidence>
<evidence type="ECO:0000256" key="7">
    <source>
        <dbReference type="ARBA" id="ARBA00023040"/>
    </source>
</evidence>
<dbReference type="OrthoDB" id="5981530at2759"/>
<feature type="transmembrane region" description="Helical" evidence="12">
    <location>
        <begin position="381"/>
        <end position="403"/>
    </location>
</feature>
<keyword evidence="8 12" id="KW-0472">Membrane</keyword>
<dbReference type="GO" id="GO:0009755">
    <property type="term" value="P:hormone-mediated signaling pathway"/>
    <property type="evidence" value="ECO:0007669"/>
    <property type="project" value="TreeGrafter"/>
</dbReference>
<dbReference type="PANTHER" id="PTHR24372:SF74">
    <property type="entry name" value="LP13728P"/>
    <property type="match status" value="1"/>
</dbReference>
<dbReference type="InterPro" id="IPR032675">
    <property type="entry name" value="LRR_dom_sf"/>
</dbReference>
<dbReference type="KEGG" id="hmg:100214076"/>
<dbReference type="GO" id="GO:0008528">
    <property type="term" value="F:G protein-coupled peptide receptor activity"/>
    <property type="evidence" value="ECO:0007669"/>
    <property type="project" value="TreeGrafter"/>
</dbReference>
<dbReference type="Pfam" id="PF00001">
    <property type="entry name" value="7tm_1"/>
    <property type="match status" value="1"/>
</dbReference>
<dbReference type="SUPFAM" id="SSF52058">
    <property type="entry name" value="L domain-like"/>
    <property type="match status" value="1"/>
</dbReference>
<keyword evidence="9 15" id="KW-0675">Receptor</keyword>
<evidence type="ECO:0000256" key="11">
    <source>
        <dbReference type="SAM" id="MobiDB-lite"/>
    </source>
</evidence>
<evidence type="ECO:0000256" key="1">
    <source>
        <dbReference type="ARBA" id="ARBA00004651"/>
    </source>
</evidence>
<accession>T2MG24</accession>
<feature type="compositionally biased region" description="Polar residues" evidence="11">
    <location>
        <begin position="278"/>
        <end position="291"/>
    </location>
</feature>
<protein>
    <submittedName>
        <fullName evidence="15">Follicle-stimulating hormone receptor</fullName>
    </submittedName>
</protein>
<evidence type="ECO:0000256" key="6">
    <source>
        <dbReference type="ARBA" id="ARBA00022989"/>
    </source>
</evidence>
<feature type="transmembrane region" description="Helical" evidence="12">
    <location>
        <begin position="458"/>
        <end position="479"/>
    </location>
</feature>
<dbReference type="Pfam" id="PF13855">
    <property type="entry name" value="LRR_8"/>
    <property type="match status" value="2"/>
</dbReference>
<feature type="transmembrane region" description="Helical" evidence="12">
    <location>
        <begin position="500"/>
        <end position="520"/>
    </location>
</feature>
<dbReference type="GO" id="GO:0005886">
    <property type="term" value="C:plasma membrane"/>
    <property type="evidence" value="ECO:0007669"/>
    <property type="project" value="UniProtKB-SubCell"/>
</dbReference>
<dbReference type="InterPro" id="IPR017452">
    <property type="entry name" value="GPCR_Rhodpsn_7TM"/>
</dbReference>
<keyword evidence="13" id="KW-0732">Signal</keyword>
<feature type="compositionally biased region" description="Polar residues" evidence="11">
    <location>
        <begin position="778"/>
        <end position="788"/>
    </location>
</feature>
<dbReference type="SMART" id="SM00369">
    <property type="entry name" value="LRR_TYP"/>
    <property type="match status" value="4"/>
</dbReference>
<evidence type="ECO:0000256" key="5">
    <source>
        <dbReference type="ARBA" id="ARBA00022737"/>
    </source>
</evidence>
<dbReference type="Gene3D" id="3.80.10.10">
    <property type="entry name" value="Ribonuclease Inhibitor"/>
    <property type="match status" value="1"/>
</dbReference>
<sequence length="813" mass="92976">MKKLKFLKLLCFIVYCECQYYMQDYETGEQQNFTVQSPIRSKTLEMTMMNFLSIPTAILKSHPDVTALQLPYNKIRYIGKHDFPESACREIRYINLNGNFITRIDEDAFSNMPWLLEIDLSNNLLTEVPKIKAPKLRKIHMDKNKIKTVSAESMIHYKSLEHLDLGFNEIESIEPNTFAENKELYWLVLKNNPLRSIADNAFKGAKRLNTLLLQNTLISQLPPRYGISTLETLNIMKVPSLFTIPDPENFKKLKKIFVTYSMHCCAFKIEREIPKLNNTKPCPTESLQETNGKTKRSQEKNKTAFNNQIGGNSSFGDMLNMFGDIYDAFNTESTENYSLCSGLGELVGGKPFDTHIKIECTPEPDAFNPCQDVMGSNELRGFSWIIGICAIIGNVFQLVILFYSRQELTVYKLLMYNLGVSNLLMGIYLIVLCCVDAYTFGKYYNYVQSWQFKGGCQVFGFLALFATSLSVCSLVLITFERYLLIIFALSVENQMKLRHAKVGVIFSWVYSFLVASLPVANTVSSYSKTAICLPMDTATAVAEGYLVWLLLVYVLAFLFIVVCYVRIYYSINDVRPGVPNSQNIDIKVAKRMAMIIFSNFFCWLPISIVGLIAMYGGKMLDVRVAKFLIVFIFPLNACTNPFLYAIFTKVFRADTIRILNSCGLFKHVEEERQRAPSYFKSKKRSATNISHFMHFQSPDQNRFNTRNCNEDIEQQTEFDSLETPLNSTVCSSIKPQSVMLEDGNGINNKCFRENKQKRSNSYSYEGKKKELRYRTESNETSSTRMSLHSNKESDEDDFTKIGCSVQEASVLLA</sequence>
<feature type="signal peptide" evidence="13">
    <location>
        <begin position="1"/>
        <end position="18"/>
    </location>
</feature>
<dbReference type="GO" id="GO:0007189">
    <property type="term" value="P:adenylate cyclase-activating G protein-coupled receptor signaling pathway"/>
    <property type="evidence" value="ECO:0007669"/>
    <property type="project" value="TreeGrafter"/>
</dbReference>
<organism evidence="15">
    <name type="scientific">Hydra vulgaris</name>
    <name type="common">Hydra</name>
    <name type="synonym">Hydra attenuata</name>
    <dbReference type="NCBI Taxonomy" id="6087"/>
    <lineage>
        <taxon>Eukaryota</taxon>
        <taxon>Metazoa</taxon>
        <taxon>Cnidaria</taxon>
        <taxon>Hydrozoa</taxon>
        <taxon>Hydroidolina</taxon>
        <taxon>Anthoathecata</taxon>
        <taxon>Aplanulata</taxon>
        <taxon>Hydridae</taxon>
        <taxon>Hydra</taxon>
    </lineage>
</organism>
<dbReference type="InterPro" id="IPR002131">
    <property type="entry name" value="Gphrmn_rcpt_fam"/>
</dbReference>
<comment type="subcellular location">
    <subcellularLocation>
        <location evidence="1">Cell membrane</location>
        <topology evidence="1">Multi-pass membrane protein</topology>
    </subcellularLocation>
</comment>
<evidence type="ECO:0000313" key="15">
    <source>
        <dbReference type="EMBL" id="CDG71208.1"/>
    </source>
</evidence>
<dbReference type="GO" id="GO:0016500">
    <property type="term" value="F:protein-hormone receptor activity"/>
    <property type="evidence" value="ECO:0007669"/>
    <property type="project" value="InterPro"/>
</dbReference>
<evidence type="ECO:0000256" key="10">
    <source>
        <dbReference type="ARBA" id="ARBA00023224"/>
    </source>
</evidence>
<dbReference type="InterPro" id="IPR003591">
    <property type="entry name" value="Leu-rich_rpt_typical-subtyp"/>
</dbReference>
<feature type="region of interest" description="Disordered" evidence="11">
    <location>
        <begin position="761"/>
        <end position="798"/>
    </location>
</feature>
<dbReference type="OMA" id="PFVKCTP"/>
<reference evidence="15" key="1">
    <citation type="journal article" date="2013" name="Genome Biol. Evol.">
        <title>Punctuated emergences of genetic and phenotypic innovations in eumetazoan, bilaterian, euteleostome, and hominidae ancestors.</title>
        <authorList>
            <person name="Wenger Y."/>
            <person name="Galliot B."/>
        </authorList>
    </citation>
    <scope>NUCLEOTIDE SEQUENCE</scope>
    <source>
        <tissue evidence="15">Whole animals</tissue>
    </source>
</reference>
<dbReference type="PROSITE" id="PS50262">
    <property type="entry name" value="G_PROTEIN_RECEP_F1_2"/>
    <property type="match status" value="1"/>
</dbReference>
<dbReference type="PROSITE" id="PS00237">
    <property type="entry name" value="G_PROTEIN_RECEP_F1_1"/>
    <property type="match status" value="1"/>
</dbReference>
<dbReference type="AlphaFoldDB" id="T2MG24"/>
<feature type="domain" description="G-protein coupled receptors family 1 profile" evidence="14">
    <location>
        <begin position="393"/>
        <end position="644"/>
    </location>
</feature>
<keyword evidence="10" id="KW-0807">Transducer</keyword>
<evidence type="ECO:0000256" key="8">
    <source>
        <dbReference type="ARBA" id="ARBA00023136"/>
    </source>
</evidence>
<feature type="transmembrane region" description="Helical" evidence="12">
    <location>
        <begin position="627"/>
        <end position="647"/>
    </location>
</feature>
<evidence type="ECO:0000256" key="9">
    <source>
        <dbReference type="ARBA" id="ARBA00023170"/>
    </source>
</evidence>
<keyword evidence="3" id="KW-0433">Leucine-rich repeat</keyword>
<feature type="transmembrane region" description="Helical" evidence="12">
    <location>
        <begin position="545"/>
        <end position="571"/>
    </location>
</feature>
<feature type="transmembrane region" description="Helical" evidence="12">
    <location>
        <begin position="592"/>
        <end position="615"/>
    </location>
</feature>
<evidence type="ECO:0000256" key="13">
    <source>
        <dbReference type="SAM" id="SignalP"/>
    </source>
</evidence>
<feature type="chain" id="PRO_5044738718" evidence="13">
    <location>
        <begin position="19"/>
        <end position="813"/>
    </location>
</feature>
<dbReference type="PRINTS" id="PR00237">
    <property type="entry name" value="GPCRRHODOPSN"/>
</dbReference>
<keyword evidence="5" id="KW-0677">Repeat</keyword>
<dbReference type="Gene3D" id="1.20.1070.10">
    <property type="entry name" value="Rhodopsin 7-helix transmembrane proteins"/>
    <property type="match status" value="1"/>
</dbReference>